<proteinExistence type="predicted"/>
<protein>
    <recommendedName>
        <fullName evidence="5">MYND-type domain-containing protein</fullName>
    </recommendedName>
</protein>
<reference evidence="6 7" key="1">
    <citation type="submission" date="2015-04" db="EMBL/GenBank/DDBJ databases">
        <title>Complete genome sequence of Schizopora paradoxa KUC8140, a cosmopolitan wood degrader in East Asia.</title>
        <authorList>
            <consortium name="DOE Joint Genome Institute"/>
            <person name="Min B."/>
            <person name="Park H."/>
            <person name="Jang Y."/>
            <person name="Kim J.-J."/>
            <person name="Kim K.H."/>
            <person name="Pangilinan J."/>
            <person name="Lipzen A."/>
            <person name="Riley R."/>
            <person name="Grigoriev I.V."/>
            <person name="Spatafora J.W."/>
            <person name="Choi I.-G."/>
        </authorList>
    </citation>
    <scope>NUCLEOTIDE SEQUENCE [LARGE SCALE GENOMIC DNA]</scope>
    <source>
        <strain evidence="6 7">KUC8140</strain>
    </source>
</reference>
<name>A0A0H2QX03_9AGAM</name>
<evidence type="ECO:0000256" key="4">
    <source>
        <dbReference type="PROSITE-ProRule" id="PRU00134"/>
    </source>
</evidence>
<evidence type="ECO:0000313" key="6">
    <source>
        <dbReference type="EMBL" id="KLO04095.1"/>
    </source>
</evidence>
<dbReference type="SUPFAM" id="SSF144232">
    <property type="entry name" value="HIT/MYND zinc finger-like"/>
    <property type="match status" value="1"/>
</dbReference>
<dbReference type="InterPro" id="IPR002893">
    <property type="entry name" value="Znf_MYND"/>
</dbReference>
<organism evidence="6 7">
    <name type="scientific">Schizopora paradoxa</name>
    <dbReference type="NCBI Taxonomy" id="27342"/>
    <lineage>
        <taxon>Eukaryota</taxon>
        <taxon>Fungi</taxon>
        <taxon>Dikarya</taxon>
        <taxon>Basidiomycota</taxon>
        <taxon>Agaricomycotina</taxon>
        <taxon>Agaricomycetes</taxon>
        <taxon>Hymenochaetales</taxon>
        <taxon>Schizoporaceae</taxon>
        <taxon>Schizopora</taxon>
    </lineage>
</organism>
<accession>A0A0H2QX03</accession>
<evidence type="ECO:0000256" key="3">
    <source>
        <dbReference type="ARBA" id="ARBA00022833"/>
    </source>
</evidence>
<keyword evidence="1" id="KW-0479">Metal-binding</keyword>
<dbReference type="InParanoid" id="A0A0H2QX03"/>
<dbReference type="Pfam" id="PF01753">
    <property type="entry name" value="zf-MYND"/>
    <property type="match status" value="1"/>
</dbReference>
<gene>
    <name evidence="6" type="ORF">SCHPADRAFT_947982</name>
</gene>
<keyword evidence="2 4" id="KW-0863">Zinc-finger</keyword>
<evidence type="ECO:0000256" key="1">
    <source>
        <dbReference type="ARBA" id="ARBA00022723"/>
    </source>
</evidence>
<dbReference type="Gene3D" id="6.10.140.2220">
    <property type="match status" value="1"/>
</dbReference>
<evidence type="ECO:0000313" key="7">
    <source>
        <dbReference type="Proteomes" id="UP000053477"/>
    </source>
</evidence>
<feature type="domain" description="MYND-type" evidence="5">
    <location>
        <begin position="435"/>
        <end position="476"/>
    </location>
</feature>
<dbReference type="PROSITE" id="PS50865">
    <property type="entry name" value="ZF_MYND_2"/>
    <property type="match status" value="1"/>
</dbReference>
<dbReference type="Proteomes" id="UP000053477">
    <property type="component" value="Unassembled WGS sequence"/>
</dbReference>
<dbReference type="EMBL" id="KQ086713">
    <property type="protein sequence ID" value="KLO04095.1"/>
    <property type="molecule type" value="Genomic_DNA"/>
</dbReference>
<dbReference type="GO" id="GO:0008270">
    <property type="term" value="F:zinc ion binding"/>
    <property type="evidence" value="ECO:0007669"/>
    <property type="project" value="UniProtKB-KW"/>
</dbReference>
<keyword evidence="3" id="KW-0862">Zinc</keyword>
<sequence length="501" mass="56858">MQLLNVRADDDQNIEDVRRRIARNPAQVVLLALQGSRLHARVLAASLGAIPRIFYPAVIDMFANSIRHHGTHIAYDNEGYLAVGDMDIAILAISQIKSDFYTANPASRQRVFNSLPHLYSWTKVAMEWLVQKHEGPERLMELRGYLLDIIHSAIAVMREVGEDGVMFIWEKDAHHLIIDLWVQLRGCTIKEEAKAACTLMICKSTFFEGAADGTLRHAPENFGEYLLERCRSQFDLDTARIVALAKDRVVRASSPPTAVIEPDSHLYVEVELEVLGAIIATPGSAHQYFVDEGGIHTLMLIMASGVKGDLWGIVGNSLIVLEKICDRTQSTQAVLAALKNDLVEKLITGTYNYQHFEYVAAESLLAFIERILPDALLFRSNFDRCDALTAGDERREVLCSDPRVGGQWTHLFRVYDERKTFFDKVLRHQLRECDHINCSVKETQYCQFPKCGGCEMRFFCSKKCQREAWVQHRGECYKMRDVRHDGLCSSRDKEPDPTRTP</sequence>
<evidence type="ECO:0000256" key="2">
    <source>
        <dbReference type="ARBA" id="ARBA00022771"/>
    </source>
</evidence>
<keyword evidence="7" id="KW-1185">Reference proteome</keyword>
<evidence type="ECO:0000259" key="5">
    <source>
        <dbReference type="PROSITE" id="PS50865"/>
    </source>
</evidence>
<dbReference type="AlphaFoldDB" id="A0A0H2QX03"/>
<dbReference type="OrthoDB" id="3071250at2759"/>